<evidence type="ECO:0000256" key="1">
    <source>
        <dbReference type="SAM" id="MobiDB-lite"/>
    </source>
</evidence>
<feature type="signal peptide" evidence="2">
    <location>
        <begin position="1"/>
        <end position="23"/>
    </location>
</feature>
<protein>
    <submittedName>
        <fullName evidence="3">Uncharacterized protein</fullName>
    </submittedName>
</protein>
<keyword evidence="2" id="KW-0732">Signal</keyword>
<name>W7TUM1_9STRA</name>
<keyword evidence="4" id="KW-1185">Reference proteome</keyword>
<organism evidence="3 4">
    <name type="scientific">Nannochloropsis gaditana</name>
    <dbReference type="NCBI Taxonomy" id="72520"/>
    <lineage>
        <taxon>Eukaryota</taxon>
        <taxon>Sar</taxon>
        <taxon>Stramenopiles</taxon>
        <taxon>Ochrophyta</taxon>
        <taxon>Eustigmatophyceae</taxon>
        <taxon>Eustigmatales</taxon>
        <taxon>Monodopsidaceae</taxon>
        <taxon>Nannochloropsis</taxon>
    </lineage>
</organism>
<accession>W7TUM1</accession>
<evidence type="ECO:0000313" key="3">
    <source>
        <dbReference type="EMBL" id="EWM23979.1"/>
    </source>
</evidence>
<dbReference type="EMBL" id="AZIL01001411">
    <property type="protein sequence ID" value="EWM23979.1"/>
    <property type="molecule type" value="Genomic_DNA"/>
</dbReference>
<dbReference type="AlphaFoldDB" id="W7TUM1"/>
<proteinExistence type="predicted"/>
<sequence>MSRIICLGLLLALWSTRNRLSTAAVASTSTPTWPQKGQRNSMANQAQEPSVTPSRWDLNAFHAFVKGRTGGICSAPVSLPTTNVYWVLHGQLSNPFTGDVIAEVRGIEVVRFVGYVQAPGQQRGNICGSHPAVDLPKSQSHAMPGTRMCLQLKDSQPKVTETGEEKRHVDIQTASLQRWCALATSVSAKTFRYFEPCTGRPLLRFRPGPRAKVRTVPAAITTKQVITYALSHSGSLHLVAESLNGGLVAVKNEAAGPVLVSQKRKCILCFPPKPPKKFELSLLMWPGSKRGNRDYSRNEGKASEERKVDGSRRRFPWRSLVQFGTSSAQPACRELYTLTTEPLPKQRGRRPRIKYLRYGEAPHWCGAGRVCHLALDGTRFDRLQDVPKRYRELFFPTTTTAPLTDESEKKVSAELPPQSVEAFLEEARGVQRAERARFPFCRFVREFG</sequence>
<feature type="region of interest" description="Disordered" evidence="1">
    <location>
        <begin position="25"/>
        <end position="52"/>
    </location>
</feature>
<evidence type="ECO:0000313" key="4">
    <source>
        <dbReference type="Proteomes" id="UP000019335"/>
    </source>
</evidence>
<feature type="compositionally biased region" description="Polar residues" evidence="1">
    <location>
        <begin position="31"/>
        <end position="52"/>
    </location>
</feature>
<gene>
    <name evidence="3" type="ORF">Naga_100027g37</name>
</gene>
<evidence type="ECO:0000256" key="2">
    <source>
        <dbReference type="SAM" id="SignalP"/>
    </source>
</evidence>
<dbReference type="Proteomes" id="UP000019335">
    <property type="component" value="Chromosome 15"/>
</dbReference>
<comment type="caution">
    <text evidence="3">The sequence shown here is derived from an EMBL/GenBank/DDBJ whole genome shotgun (WGS) entry which is preliminary data.</text>
</comment>
<feature type="chain" id="PRO_5004901310" evidence="2">
    <location>
        <begin position="24"/>
        <end position="448"/>
    </location>
</feature>
<reference evidence="3 4" key="1">
    <citation type="journal article" date="2014" name="Mol. Plant">
        <title>Chromosome Scale Genome Assembly and Transcriptome Profiling of Nannochloropsis gaditana in Nitrogen Depletion.</title>
        <authorList>
            <person name="Corteggiani Carpinelli E."/>
            <person name="Telatin A."/>
            <person name="Vitulo N."/>
            <person name="Forcato C."/>
            <person name="D'Angelo M."/>
            <person name="Schiavon R."/>
            <person name="Vezzi A."/>
            <person name="Giacometti G.M."/>
            <person name="Morosinotto T."/>
            <person name="Valle G."/>
        </authorList>
    </citation>
    <scope>NUCLEOTIDE SEQUENCE [LARGE SCALE GENOMIC DNA]</scope>
    <source>
        <strain evidence="3 4">B-31</strain>
    </source>
</reference>